<evidence type="ECO:0000313" key="2">
    <source>
        <dbReference type="EMBL" id="RIY38950.1"/>
    </source>
</evidence>
<dbReference type="Gene3D" id="3.40.50.300">
    <property type="entry name" value="P-loop containing nucleotide triphosphate hydrolases"/>
    <property type="match status" value="1"/>
</dbReference>
<dbReference type="OrthoDB" id="238366at2"/>
<dbReference type="GO" id="GO:0005525">
    <property type="term" value="F:GTP binding"/>
    <property type="evidence" value="ECO:0007669"/>
    <property type="project" value="InterPro"/>
</dbReference>
<dbReference type="AlphaFoldDB" id="A0A3A1YPR0"/>
<protein>
    <recommendedName>
        <fullName evidence="1">G domain-containing protein</fullName>
    </recommendedName>
</protein>
<evidence type="ECO:0000313" key="3">
    <source>
        <dbReference type="Proteomes" id="UP000266206"/>
    </source>
</evidence>
<name>A0A3A1YPR0_9BURK</name>
<dbReference type="RefSeq" id="WP_119517087.1">
    <property type="nucleotide sequence ID" value="NZ_NQYH01000025.1"/>
</dbReference>
<dbReference type="GO" id="GO:0002098">
    <property type="term" value="P:tRNA wobble uridine modification"/>
    <property type="evidence" value="ECO:0007669"/>
    <property type="project" value="TreeGrafter"/>
</dbReference>
<gene>
    <name evidence="2" type="ORF">CJP73_15990</name>
</gene>
<organism evidence="2 3">
    <name type="scientific">Neopusillimonas maritima</name>
    <dbReference type="NCBI Taxonomy" id="2026239"/>
    <lineage>
        <taxon>Bacteria</taxon>
        <taxon>Pseudomonadati</taxon>
        <taxon>Pseudomonadota</taxon>
        <taxon>Betaproteobacteria</taxon>
        <taxon>Burkholderiales</taxon>
        <taxon>Alcaligenaceae</taxon>
        <taxon>Neopusillimonas</taxon>
    </lineage>
</organism>
<reference evidence="2 3" key="1">
    <citation type="submission" date="2017-08" db="EMBL/GenBank/DDBJ databases">
        <title>Pusillimonas indicus sp. nov., a member of the family Alcaligenaceae isolated from surface seawater.</title>
        <authorList>
            <person name="Li J."/>
        </authorList>
    </citation>
    <scope>NUCLEOTIDE SEQUENCE [LARGE SCALE GENOMIC DNA]</scope>
    <source>
        <strain evidence="2 3">L52-1-41</strain>
    </source>
</reference>
<dbReference type="EMBL" id="NQYH01000025">
    <property type="protein sequence ID" value="RIY38950.1"/>
    <property type="molecule type" value="Genomic_DNA"/>
</dbReference>
<dbReference type="InterPro" id="IPR027417">
    <property type="entry name" value="P-loop_NTPase"/>
</dbReference>
<sequence length="425" mass="46584">MIEQNDILGSAQTAAERAILLVLPEHISHLERLRLLTTPNRLPTVTVVGKYNHGKSRLLNELLGQDQFSVADKRETITLSSQTHHAVCWLDAPGLDADISLDDDRLALRAVWIESDIRLFVHTAKEGELDGCEHDVVKQLCNDEGLTQRKTLFVLSQIDQLPGTGELENILKALGQQAPGTVFHAVSSTRHRQGQTESKQLLVQKSGIPALKDLIADAVTNVPQARAFEAARLFEHFSTELQQQHALRQQRLEALLQRQSDQRHQFDTGLHTVLAKVQTDLLAIINAPGFGNSLTPDYASDQYKLTAAKRERARIQVAYSRACVEIDAFLAGHGVTGLSSGKTPVSGSLYTVMIAVLGISVKHARDLQRIFGSPAGIQQLHEAFTQYFNASTDQVTLAQDIVAAKLQVNVALDAIDALASFTLPA</sequence>
<feature type="domain" description="G" evidence="1">
    <location>
        <begin position="45"/>
        <end position="138"/>
    </location>
</feature>
<dbReference type="GO" id="GO:0030488">
    <property type="term" value="P:tRNA methylation"/>
    <property type="evidence" value="ECO:0007669"/>
    <property type="project" value="TreeGrafter"/>
</dbReference>
<dbReference type="Proteomes" id="UP000266206">
    <property type="component" value="Unassembled WGS sequence"/>
</dbReference>
<dbReference type="Pfam" id="PF01926">
    <property type="entry name" value="MMR_HSR1"/>
    <property type="match status" value="1"/>
</dbReference>
<evidence type="ECO:0000259" key="1">
    <source>
        <dbReference type="Pfam" id="PF01926"/>
    </source>
</evidence>
<dbReference type="PANTHER" id="PTHR42714:SF6">
    <property type="entry name" value="TRANSLATION INITIATION FACTOR IF-2"/>
    <property type="match status" value="1"/>
</dbReference>
<comment type="caution">
    <text evidence="2">The sequence shown here is derived from an EMBL/GenBank/DDBJ whole genome shotgun (WGS) entry which is preliminary data.</text>
</comment>
<dbReference type="SUPFAM" id="SSF52540">
    <property type="entry name" value="P-loop containing nucleoside triphosphate hydrolases"/>
    <property type="match status" value="1"/>
</dbReference>
<dbReference type="InterPro" id="IPR006073">
    <property type="entry name" value="GTP-bd"/>
</dbReference>
<proteinExistence type="predicted"/>
<dbReference type="PANTHER" id="PTHR42714">
    <property type="entry name" value="TRNA MODIFICATION GTPASE GTPBP3"/>
    <property type="match status" value="1"/>
</dbReference>
<accession>A0A3A1YPR0</accession>
<dbReference type="GO" id="GO:0005737">
    <property type="term" value="C:cytoplasm"/>
    <property type="evidence" value="ECO:0007669"/>
    <property type="project" value="TreeGrafter"/>
</dbReference>